<dbReference type="InterPro" id="IPR051532">
    <property type="entry name" value="Ester_Hydrolysis_Enzymes"/>
</dbReference>
<keyword evidence="3" id="KW-1185">Reference proteome</keyword>
<dbReference type="CDD" id="cd01828">
    <property type="entry name" value="sialate_O-acetylesterase_like2"/>
    <property type="match status" value="1"/>
</dbReference>
<dbReference type="RefSeq" id="WP_208340194.1">
    <property type="nucleotide sequence ID" value="NZ_CAWQFN010000620.1"/>
</dbReference>
<gene>
    <name evidence="2" type="ORF">G7B40_019860</name>
</gene>
<dbReference type="Proteomes" id="UP000667802">
    <property type="component" value="Unassembled WGS sequence"/>
</dbReference>
<dbReference type="AlphaFoldDB" id="A0AAP5IBR5"/>
<reference evidence="3" key="1">
    <citation type="journal article" date="2021" name="Science">
        <title>Hunting the eagle killer: A cyanobacterial neurotoxin causes vacuolar myelinopathy.</title>
        <authorList>
            <person name="Breinlinger S."/>
            <person name="Phillips T.J."/>
            <person name="Haram B.N."/>
            <person name="Mares J."/>
            <person name="Martinez Yerena J.A."/>
            <person name="Hrouzek P."/>
            <person name="Sobotka R."/>
            <person name="Henderson W.M."/>
            <person name="Schmieder P."/>
            <person name="Williams S.M."/>
            <person name="Lauderdale J.D."/>
            <person name="Wilde H.D."/>
            <person name="Gerrin W."/>
            <person name="Kust A."/>
            <person name="Washington J.W."/>
            <person name="Wagner C."/>
            <person name="Geier B."/>
            <person name="Liebeke M."/>
            <person name="Enke H."/>
            <person name="Niedermeyer T.H.J."/>
            <person name="Wilde S.B."/>
        </authorList>
    </citation>
    <scope>NUCLEOTIDE SEQUENCE [LARGE SCALE GENOMIC DNA]</scope>
    <source>
        <strain evidence="3">Thurmond2011</strain>
    </source>
</reference>
<name>A0AAP5IBR5_9CYAN</name>
<dbReference type="Pfam" id="PF13472">
    <property type="entry name" value="Lipase_GDSL_2"/>
    <property type="match status" value="1"/>
</dbReference>
<dbReference type="InterPro" id="IPR036514">
    <property type="entry name" value="SGNH_hydro_sf"/>
</dbReference>
<dbReference type="PANTHER" id="PTHR30383">
    <property type="entry name" value="THIOESTERASE 1/PROTEASE 1/LYSOPHOSPHOLIPASE L1"/>
    <property type="match status" value="1"/>
</dbReference>
<protein>
    <submittedName>
        <fullName evidence="2">SGNH/GDSL hydrolase family protein</fullName>
    </submittedName>
</protein>
<dbReference type="EMBL" id="JAALHA020000009">
    <property type="protein sequence ID" value="MDR9896803.1"/>
    <property type="molecule type" value="Genomic_DNA"/>
</dbReference>
<proteinExistence type="predicted"/>
<dbReference type="Gene3D" id="3.40.50.1110">
    <property type="entry name" value="SGNH hydrolase"/>
    <property type="match status" value="1"/>
</dbReference>
<dbReference type="InterPro" id="IPR013830">
    <property type="entry name" value="SGNH_hydro"/>
</dbReference>
<evidence type="ECO:0000313" key="2">
    <source>
        <dbReference type="EMBL" id="MDR9896803.1"/>
    </source>
</evidence>
<dbReference type="GO" id="GO:0004622">
    <property type="term" value="F:phosphatidylcholine lysophospholipase activity"/>
    <property type="evidence" value="ECO:0007669"/>
    <property type="project" value="TreeGrafter"/>
</dbReference>
<evidence type="ECO:0000313" key="3">
    <source>
        <dbReference type="Proteomes" id="UP000667802"/>
    </source>
</evidence>
<sequence>MRDVYLLVAGLLTILAIPASALSQLSIIQQPNHSVLWDLSQDLNSTVNEKIVPASDRSPELRNDKFQIPFNPNNHPANTQLIVSGSQLYYQRLTALQASESYTHLADKNLQPLWKSARKHQLTYEDWKNLLAIEAKAISQSQSANHLGILLGDSLSMWFPKDKLPNSKFWLNQGISGDTSEGILKRLSAFSSTKPDVIYIMAGINDLRKGTRDQAILSNHRQIIRRLRREHPKTRIIIQSILPTRLPTIPNARIRRINYQLALIAHQEGANYLNLYNWFTDFQGNLREDLTTDGLHLSQPGYEVWHFGIQQMELWHGA</sequence>
<dbReference type="SUPFAM" id="SSF52266">
    <property type="entry name" value="SGNH hydrolase"/>
    <property type="match status" value="1"/>
</dbReference>
<accession>A0AAP5IBR5</accession>
<comment type="caution">
    <text evidence="2">The sequence shown here is derived from an EMBL/GenBank/DDBJ whole genome shotgun (WGS) entry which is preliminary data.</text>
</comment>
<evidence type="ECO:0000259" key="1">
    <source>
        <dbReference type="Pfam" id="PF13472"/>
    </source>
</evidence>
<feature type="domain" description="SGNH hydrolase-type esterase" evidence="1">
    <location>
        <begin position="171"/>
        <end position="303"/>
    </location>
</feature>
<organism evidence="2 3">
    <name type="scientific">Aetokthonos hydrillicola Thurmond2011</name>
    <dbReference type="NCBI Taxonomy" id="2712845"/>
    <lineage>
        <taxon>Bacteria</taxon>
        <taxon>Bacillati</taxon>
        <taxon>Cyanobacteriota</taxon>
        <taxon>Cyanophyceae</taxon>
        <taxon>Nostocales</taxon>
        <taxon>Hapalosiphonaceae</taxon>
        <taxon>Aetokthonos</taxon>
    </lineage>
</organism>
<dbReference type="PANTHER" id="PTHR30383:SF5">
    <property type="entry name" value="SGNH HYDROLASE-TYPE ESTERASE DOMAIN-CONTAINING PROTEIN"/>
    <property type="match status" value="1"/>
</dbReference>
<keyword evidence="2" id="KW-0378">Hydrolase</keyword>